<feature type="region of interest" description="Disordered" evidence="6">
    <location>
        <begin position="1"/>
        <end position="52"/>
    </location>
</feature>
<dbReference type="GO" id="GO:0003700">
    <property type="term" value="F:DNA-binding transcription factor activity"/>
    <property type="evidence" value="ECO:0007669"/>
    <property type="project" value="InterPro"/>
</dbReference>
<dbReference type="GO" id="GO:0005634">
    <property type="term" value="C:nucleus"/>
    <property type="evidence" value="ECO:0007669"/>
    <property type="project" value="UniProtKB-SubCell"/>
</dbReference>
<dbReference type="NCBIfam" id="TIGR01557">
    <property type="entry name" value="myb_SHAQKYF"/>
    <property type="match status" value="1"/>
</dbReference>
<gene>
    <name evidence="8" type="primary">ARR2</name>
    <name evidence="8" type="ORF">AXF42_Ash008752</name>
</gene>
<dbReference type="InterPro" id="IPR001005">
    <property type="entry name" value="SANT/Myb"/>
</dbReference>
<evidence type="ECO:0000256" key="5">
    <source>
        <dbReference type="ARBA" id="ARBA00023242"/>
    </source>
</evidence>
<dbReference type="Pfam" id="PF00249">
    <property type="entry name" value="Myb_DNA-binding"/>
    <property type="match status" value="1"/>
</dbReference>
<dbReference type="InterPro" id="IPR006447">
    <property type="entry name" value="Myb_dom_plants"/>
</dbReference>
<dbReference type="InterPro" id="IPR044841">
    <property type="entry name" value="LUX/BOA-like"/>
</dbReference>
<dbReference type="STRING" id="1088818.A0A2I0B298"/>
<name>A0A2I0B298_9ASPA</name>
<evidence type="ECO:0000256" key="2">
    <source>
        <dbReference type="ARBA" id="ARBA00023015"/>
    </source>
</evidence>
<feature type="compositionally biased region" description="Acidic residues" evidence="6">
    <location>
        <begin position="106"/>
        <end position="118"/>
    </location>
</feature>
<keyword evidence="2" id="KW-0805">Transcription regulation</keyword>
<dbReference type="InterPro" id="IPR017930">
    <property type="entry name" value="Myb_dom"/>
</dbReference>
<keyword evidence="4" id="KW-0804">Transcription</keyword>
<proteinExistence type="predicted"/>
<evidence type="ECO:0000259" key="7">
    <source>
        <dbReference type="PROSITE" id="PS51294"/>
    </source>
</evidence>
<dbReference type="PROSITE" id="PS51294">
    <property type="entry name" value="HTH_MYB"/>
    <property type="match status" value="1"/>
</dbReference>
<dbReference type="OrthoDB" id="60033at2759"/>
<reference evidence="8 9" key="1">
    <citation type="journal article" date="2017" name="Nature">
        <title>The Apostasia genome and the evolution of orchids.</title>
        <authorList>
            <person name="Zhang G.Q."/>
            <person name="Liu K.W."/>
            <person name="Li Z."/>
            <person name="Lohaus R."/>
            <person name="Hsiao Y.Y."/>
            <person name="Niu S.C."/>
            <person name="Wang J.Y."/>
            <person name="Lin Y.C."/>
            <person name="Xu Q."/>
            <person name="Chen L.J."/>
            <person name="Yoshida K."/>
            <person name="Fujiwara S."/>
            <person name="Wang Z.W."/>
            <person name="Zhang Y.Q."/>
            <person name="Mitsuda N."/>
            <person name="Wang M."/>
            <person name="Liu G.H."/>
            <person name="Pecoraro L."/>
            <person name="Huang H.X."/>
            <person name="Xiao X.J."/>
            <person name="Lin M."/>
            <person name="Wu X.Y."/>
            <person name="Wu W.L."/>
            <person name="Chen Y.Y."/>
            <person name="Chang S.B."/>
            <person name="Sakamoto S."/>
            <person name="Ohme-Takagi M."/>
            <person name="Yagi M."/>
            <person name="Zeng S.J."/>
            <person name="Shen C.Y."/>
            <person name="Yeh C.M."/>
            <person name="Luo Y.B."/>
            <person name="Tsai W.C."/>
            <person name="Van de Peer Y."/>
            <person name="Liu Z.J."/>
        </authorList>
    </citation>
    <scope>NUCLEOTIDE SEQUENCE [LARGE SCALE GENOMIC DNA]</scope>
    <source>
        <strain evidence="9">cv. Shenzhen</strain>
        <tissue evidence="8">Stem</tissue>
    </source>
</reference>
<dbReference type="PANTHER" id="PTHR31442">
    <property type="entry name" value="HOMEODOMAIN-LIKE SUPERFAMILY PROTEIN-RELATED"/>
    <property type="match status" value="1"/>
</dbReference>
<dbReference type="EMBL" id="KZ451923">
    <property type="protein sequence ID" value="PKA61920.1"/>
    <property type="molecule type" value="Genomic_DNA"/>
</dbReference>
<keyword evidence="5" id="KW-0539">Nucleus</keyword>
<keyword evidence="3" id="KW-0238">DNA-binding</keyword>
<dbReference type="SUPFAM" id="SSF46689">
    <property type="entry name" value="Homeodomain-like"/>
    <property type="match status" value="1"/>
</dbReference>
<dbReference type="InterPro" id="IPR009057">
    <property type="entry name" value="Homeodomain-like_sf"/>
</dbReference>
<sequence>MAEEADLRGLERRASRADEGEEGRVLEWEVGLPSGDDLTPLSQPLVPPDLASAFSIPPAELKTVLDVHRATQHTISNLKRPQNPSSSPQVSPLKPFSFSAAPQRDDDGDDPMVLEADDPKEYQSVSLIERGISETSARIVRRADVGASSAAAATEEADSSALRAENSADDQRTTKRPRLVWTPQLHKRFVDVVAHLGIKNAVPKTIMQLMNVEGLTRENVASHLQKYRLYLKRMQGISSEGPSSSDYLFASTPVPHSLHDQQQPPPPTLPMPMPYAVPTMIPMPVYSMPHHHAHGVVPLTNHQGGPPYSGFDAHRSYVQNNWSSGAKFGSIVPYPRVSPDDK</sequence>
<organism evidence="8 9">
    <name type="scientific">Apostasia shenzhenica</name>
    <dbReference type="NCBI Taxonomy" id="1088818"/>
    <lineage>
        <taxon>Eukaryota</taxon>
        <taxon>Viridiplantae</taxon>
        <taxon>Streptophyta</taxon>
        <taxon>Embryophyta</taxon>
        <taxon>Tracheophyta</taxon>
        <taxon>Spermatophyta</taxon>
        <taxon>Magnoliopsida</taxon>
        <taxon>Liliopsida</taxon>
        <taxon>Asparagales</taxon>
        <taxon>Orchidaceae</taxon>
        <taxon>Apostasioideae</taxon>
        <taxon>Apostasia</taxon>
    </lineage>
</organism>
<evidence type="ECO:0000256" key="4">
    <source>
        <dbReference type="ARBA" id="ARBA00023163"/>
    </source>
</evidence>
<feature type="region of interest" description="Disordered" evidence="6">
    <location>
        <begin position="144"/>
        <end position="175"/>
    </location>
</feature>
<feature type="compositionally biased region" description="Low complexity" evidence="6">
    <location>
        <begin position="81"/>
        <end position="92"/>
    </location>
</feature>
<dbReference type="GO" id="GO:0003677">
    <property type="term" value="F:DNA binding"/>
    <property type="evidence" value="ECO:0007669"/>
    <property type="project" value="UniProtKB-KW"/>
</dbReference>
<evidence type="ECO:0000313" key="9">
    <source>
        <dbReference type="Proteomes" id="UP000236161"/>
    </source>
</evidence>
<feature type="region of interest" description="Disordered" evidence="6">
    <location>
        <begin position="74"/>
        <end position="120"/>
    </location>
</feature>
<accession>A0A2I0B298</accession>
<evidence type="ECO:0000256" key="3">
    <source>
        <dbReference type="ARBA" id="ARBA00023125"/>
    </source>
</evidence>
<feature type="domain" description="HTH myb-type" evidence="7">
    <location>
        <begin position="173"/>
        <end position="232"/>
    </location>
</feature>
<dbReference type="AlphaFoldDB" id="A0A2I0B298"/>
<feature type="compositionally biased region" description="Basic and acidic residues" evidence="6">
    <location>
        <begin position="1"/>
        <end position="27"/>
    </location>
</feature>
<dbReference type="PANTHER" id="PTHR31442:SF21">
    <property type="entry name" value="TRANSCRIPTION FACTOR BOA-RELATED"/>
    <property type="match status" value="1"/>
</dbReference>
<comment type="subcellular location">
    <subcellularLocation>
        <location evidence="1">Nucleus</location>
    </subcellularLocation>
</comment>
<evidence type="ECO:0000313" key="8">
    <source>
        <dbReference type="EMBL" id="PKA61920.1"/>
    </source>
</evidence>
<evidence type="ECO:0000256" key="1">
    <source>
        <dbReference type="ARBA" id="ARBA00004123"/>
    </source>
</evidence>
<evidence type="ECO:0000256" key="6">
    <source>
        <dbReference type="SAM" id="MobiDB-lite"/>
    </source>
</evidence>
<protein>
    <submittedName>
        <fullName evidence="8">Two-component response regulator ARR2</fullName>
    </submittedName>
</protein>
<dbReference type="Proteomes" id="UP000236161">
    <property type="component" value="Unassembled WGS sequence"/>
</dbReference>
<dbReference type="Gene3D" id="1.10.10.60">
    <property type="entry name" value="Homeodomain-like"/>
    <property type="match status" value="1"/>
</dbReference>
<keyword evidence="9" id="KW-1185">Reference proteome</keyword>
<dbReference type="FunFam" id="1.10.10.60:FF:000007">
    <property type="entry name" value="Two-component response regulator"/>
    <property type="match status" value="1"/>
</dbReference>